<dbReference type="AlphaFoldDB" id="A0A813QX36"/>
<keyword evidence="4" id="KW-1185">Reference proteome</keyword>
<dbReference type="Proteomes" id="UP000663829">
    <property type="component" value="Unassembled WGS sequence"/>
</dbReference>
<dbReference type="EMBL" id="CAJOBC010000207">
    <property type="protein sequence ID" value="CAF3554571.1"/>
    <property type="molecule type" value="Genomic_DNA"/>
</dbReference>
<reference evidence="2" key="1">
    <citation type="submission" date="2021-02" db="EMBL/GenBank/DDBJ databases">
        <authorList>
            <person name="Nowell W R."/>
        </authorList>
    </citation>
    <scope>NUCLEOTIDE SEQUENCE</scope>
</reference>
<dbReference type="Proteomes" id="UP000681722">
    <property type="component" value="Unassembled WGS sequence"/>
</dbReference>
<evidence type="ECO:0000313" key="3">
    <source>
        <dbReference type="EMBL" id="CAF3554571.1"/>
    </source>
</evidence>
<dbReference type="EMBL" id="CAJNOQ010000207">
    <property type="protein sequence ID" value="CAF0772346.1"/>
    <property type="molecule type" value="Genomic_DNA"/>
</dbReference>
<name>A0A813QX36_9BILA</name>
<evidence type="ECO:0000313" key="4">
    <source>
        <dbReference type="Proteomes" id="UP000663829"/>
    </source>
</evidence>
<organism evidence="2 4">
    <name type="scientific">Didymodactylos carnosus</name>
    <dbReference type="NCBI Taxonomy" id="1234261"/>
    <lineage>
        <taxon>Eukaryota</taxon>
        <taxon>Metazoa</taxon>
        <taxon>Spiralia</taxon>
        <taxon>Gnathifera</taxon>
        <taxon>Rotifera</taxon>
        <taxon>Eurotatoria</taxon>
        <taxon>Bdelloidea</taxon>
        <taxon>Philodinida</taxon>
        <taxon>Philodinidae</taxon>
        <taxon>Didymodactylos</taxon>
    </lineage>
</organism>
<proteinExistence type="predicted"/>
<gene>
    <name evidence="2" type="ORF">GPM918_LOCUS1997</name>
    <name evidence="3" type="ORF">SRO942_LOCUS1997</name>
</gene>
<sequence>MPCVYNTYGFLDLTILLEYAEFANALTEFVLNTIVLDYVTRTSMRNYESMLRTTTTHGNACIQLYNINLDADYLMFGKRLRTICVQSRSAFYDVKTTRQTHPEWIVRFPVMFRRALRVFACNLKYYLKKIAEIENYVVKNDLEGEMIRYHAVGAALTTIKYDLVTLYLTIRSGGLTAMNTNFLIPLLSDTQKWITYAYYQIKQILACLPGSEMNRRIGKQRQLISKWQSLTSKKCIKTVKPKYFQKRMSKQQTPVDDSFIRSSQSEKLRAMSDISMKTSKQQLKIITDNSQKGVTPKRDILDMSKKHRTSTNRDSSPSEQTAVRITTRVPAVSDRLSSANFQREQSREHVDESTNAFVQRKKRIKRKILNDYDLTNDFFSPSFLLRTKMRQFYYKNDDYPSSDDFVIRNHREISQPVVRTRIRKTLKVKANSHNHLQLIR</sequence>
<feature type="compositionally biased region" description="Polar residues" evidence="1">
    <location>
        <begin position="312"/>
        <end position="322"/>
    </location>
</feature>
<comment type="caution">
    <text evidence="2">The sequence shown here is derived from an EMBL/GenBank/DDBJ whole genome shotgun (WGS) entry which is preliminary data.</text>
</comment>
<feature type="region of interest" description="Disordered" evidence="1">
    <location>
        <begin position="287"/>
        <end position="322"/>
    </location>
</feature>
<dbReference type="OrthoDB" id="9984950at2759"/>
<accession>A0A813QX36</accession>
<protein>
    <submittedName>
        <fullName evidence="2">Uncharacterized protein</fullName>
    </submittedName>
</protein>
<evidence type="ECO:0000313" key="2">
    <source>
        <dbReference type="EMBL" id="CAF0772346.1"/>
    </source>
</evidence>
<evidence type="ECO:0000256" key="1">
    <source>
        <dbReference type="SAM" id="MobiDB-lite"/>
    </source>
</evidence>